<comment type="caution">
    <text evidence="1">The sequence shown here is derived from an EMBL/GenBank/DDBJ whole genome shotgun (WGS) entry which is preliminary data.</text>
</comment>
<keyword evidence="2" id="KW-1185">Reference proteome</keyword>
<accession>A0ABR0EI92</accession>
<proteinExistence type="predicted"/>
<dbReference type="EMBL" id="JAXOVC010000006">
    <property type="protein sequence ID" value="KAK4500798.1"/>
    <property type="molecule type" value="Genomic_DNA"/>
</dbReference>
<reference evidence="1 2" key="1">
    <citation type="journal article" date="2023" name="G3 (Bethesda)">
        <title>A chromosome-level genome assembly of Zasmidium syzygii isolated from banana leaves.</title>
        <authorList>
            <person name="van Westerhoven A.C."/>
            <person name="Mehrabi R."/>
            <person name="Talebi R."/>
            <person name="Steentjes M.B.F."/>
            <person name="Corcolon B."/>
            <person name="Chong P.A."/>
            <person name="Kema G.H.J."/>
            <person name="Seidl M.F."/>
        </authorList>
    </citation>
    <scope>NUCLEOTIDE SEQUENCE [LARGE SCALE GENOMIC DNA]</scope>
    <source>
        <strain evidence="1 2">P124</strain>
    </source>
</reference>
<sequence length="339" mass="37727">MHPAKKRTRSSDVPATISTAVTTFLPVPAPLSAVCLSDMASSRLANDIQQLVTQLQRLCLEPPQVTASVLEKRKRHCGGPNAEEEKASAQDQVLGTFELLENILIHVDARDILRLQAINSTFQDVYRKSKNLQLKTWERIDAPPSIHHRTVHPEETGPNPLLIQGRENSPDLGFCVHQLACPQGTEVFYITPHDDRAPFLFVSLDDGQQESATEPRESVTELFLFDSSMTVEMRLDSRTTFERGPDHPTRLSAGVRLKNCRVGQVIEIAKTLKASIDWGFAQRGDHDGGVRTLNRVDEDALLTMDPELQKLIVGKVDVRAYSSDKDSRHKEPSGHGMEG</sequence>
<protein>
    <recommendedName>
        <fullName evidence="3">F-box domain-containing protein</fullName>
    </recommendedName>
</protein>
<organism evidence="1 2">
    <name type="scientific">Zasmidium cellare</name>
    <name type="common">Wine cellar mold</name>
    <name type="synonym">Racodium cellare</name>
    <dbReference type="NCBI Taxonomy" id="395010"/>
    <lineage>
        <taxon>Eukaryota</taxon>
        <taxon>Fungi</taxon>
        <taxon>Dikarya</taxon>
        <taxon>Ascomycota</taxon>
        <taxon>Pezizomycotina</taxon>
        <taxon>Dothideomycetes</taxon>
        <taxon>Dothideomycetidae</taxon>
        <taxon>Mycosphaerellales</taxon>
        <taxon>Mycosphaerellaceae</taxon>
        <taxon>Zasmidium</taxon>
    </lineage>
</organism>
<dbReference type="Proteomes" id="UP001305779">
    <property type="component" value="Unassembled WGS sequence"/>
</dbReference>
<evidence type="ECO:0008006" key="3">
    <source>
        <dbReference type="Google" id="ProtNLM"/>
    </source>
</evidence>
<evidence type="ECO:0000313" key="1">
    <source>
        <dbReference type="EMBL" id="KAK4500798.1"/>
    </source>
</evidence>
<name>A0ABR0EI92_ZASCE</name>
<evidence type="ECO:0000313" key="2">
    <source>
        <dbReference type="Proteomes" id="UP001305779"/>
    </source>
</evidence>
<gene>
    <name evidence="1" type="ORF">PRZ48_008990</name>
</gene>